<proteinExistence type="predicted"/>
<keyword evidence="2" id="KW-1185">Reference proteome</keyword>
<dbReference type="EMBL" id="JAHQIW010000317">
    <property type="protein sequence ID" value="KAJ1347462.1"/>
    <property type="molecule type" value="Genomic_DNA"/>
</dbReference>
<dbReference type="AlphaFoldDB" id="A0AAD5LVC9"/>
<protein>
    <submittedName>
        <fullName evidence="1">Uncharacterized protein</fullName>
    </submittedName>
</protein>
<evidence type="ECO:0000313" key="2">
    <source>
        <dbReference type="Proteomes" id="UP001196413"/>
    </source>
</evidence>
<comment type="caution">
    <text evidence="1">The sequence shown here is derived from an EMBL/GenBank/DDBJ whole genome shotgun (WGS) entry which is preliminary data.</text>
</comment>
<organism evidence="1 2">
    <name type="scientific">Parelaphostrongylus tenuis</name>
    <name type="common">Meningeal worm</name>
    <dbReference type="NCBI Taxonomy" id="148309"/>
    <lineage>
        <taxon>Eukaryota</taxon>
        <taxon>Metazoa</taxon>
        <taxon>Ecdysozoa</taxon>
        <taxon>Nematoda</taxon>
        <taxon>Chromadorea</taxon>
        <taxon>Rhabditida</taxon>
        <taxon>Rhabditina</taxon>
        <taxon>Rhabditomorpha</taxon>
        <taxon>Strongyloidea</taxon>
        <taxon>Metastrongylidae</taxon>
        <taxon>Parelaphostrongylus</taxon>
    </lineage>
</organism>
<name>A0AAD5LVC9_PARTN</name>
<evidence type="ECO:0000313" key="1">
    <source>
        <dbReference type="EMBL" id="KAJ1347462.1"/>
    </source>
</evidence>
<dbReference type="Proteomes" id="UP001196413">
    <property type="component" value="Unassembled WGS sequence"/>
</dbReference>
<accession>A0AAD5LVC9</accession>
<reference evidence="1" key="1">
    <citation type="submission" date="2021-06" db="EMBL/GenBank/DDBJ databases">
        <title>Parelaphostrongylus tenuis whole genome reference sequence.</title>
        <authorList>
            <person name="Garwood T.J."/>
            <person name="Larsen P.A."/>
            <person name="Fountain-Jones N.M."/>
            <person name="Garbe J.R."/>
            <person name="Macchietto M.G."/>
            <person name="Kania S.A."/>
            <person name="Gerhold R.W."/>
            <person name="Richards J.E."/>
            <person name="Wolf T.M."/>
        </authorList>
    </citation>
    <scope>NUCLEOTIDE SEQUENCE</scope>
    <source>
        <strain evidence="1">MNPRO001-30</strain>
        <tissue evidence="1">Meninges</tissue>
    </source>
</reference>
<gene>
    <name evidence="1" type="ORF">KIN20_002522</name>
</gene>
<sequence>MGKSFFYMVDKLLSTKKPSLILVCLNLKKLKMNVAKLLVSPLVILLINTIPTVLGCGVMPPGQVSTTSFTVTGFTLPVAMVYTETPAASARVPGIATSKGGAQAFVQRLVMQTVFDVLERQGSSALLPDAVISAILSQLEVKITYEPLQCQDVALDPKNDKIDNKDTPQRCIVVDTMVTAICAKTDKTVKEEECTKTTEEVTVTLVPANLTSISGTLTTRNIIMANWQKAMWQNILNRALRMLASGPFRSHFFSAFATINGN</sequence>